<dbReference type="PANTHER" id="PTHR35010">
    <property type="entry name" value="BLL4672 PROTEIN-RELATED"/>
    <property type="match status" value="1"/>
</dbReference>
<evidence type="ECO:0000313" key="2">
    <source>
        <dbReference type="EMBL" id="MTE12682.1"/>
    </source>
</evidence>
<dbReference type="InterPro" id="IPR041413">
    <property type="entry name" value="MLTR_LBD"/>
</dbReference>
<accession>A0A6I3KRY2</accession>
<evidence type="ECO:0000313" key="3">
    <source>
        <dbReference type="Proteomes" id="UP000432464"/>
    </source>
</evidence>
<protein>
    <submittedName>
        <fullName evidence="2">Helix-turn-helix domain-containing protein</fullName>
    </submittedName>
</protein>
<gene>
    <name evidence="2" type="ORF">GLP40_07835</name>
</gene>
<dbReference type="EMBL" id="WMBB01000003">
    <property type="protein sequence ID" value="MTE12682.1"/>
    <property type="molecule type" value="Genomic_DNA"/>
</dbReference>
<dbReference type="Pfam" id="PF17765">
    <property type="entry name" value="MLTR_LBD"/>
    <property type="match status" value="1"/>
</dbReference>
<reference evidence="2 3" key="1">
    <citation type="submission" date="2019-11" db="EMBL/GenBank/DDBJ databases">
        <title>Nocardia sp. nov. CT2-14 isolated from soil.</title>
        <authorList>
            <person name="Kanchanasin P."/>
            <person name="Tanasupawat S."/>
            <person name="Yuki M."/>
            <person name="Kudo T."/>
        </authorList>
    </citation>
    <scope>NUCLEOTIDE SEQUENCE [LARGE SCALE GENOMIC DNA]</scope>
    <source>
        <strain evidence="2 3">CT2-14</strain>
    </source>
</reference>
<name>A0A6I3KRY2_9NOCA</name>
<evidence type="ECO:0000259" key="1">
    <source>
        <dbReference type="PROSITE" id="PS50943"/>
    </source>
</evidence>
<sequence length="260" mass="28649">MGARAVCGRDFQELEAPTFGNLLRRLRDNRGVSRERLAFNAGVSASYIAHLEKGDRGNPTREVVEALARYLNRLHPLSTEDRRQLGDLAGLGTGGLPSARELRAAVTPEMKRTLELHSPNMAGLLDARANLLASNGSWDAALPGLTADGNMLRWFFGNELATRVIVHWDSDARRIAHWMRGLIGRSGNADGFTELIRELGKFPKFRQAWSEGGVEFAPHVWTLHLRNPVTGARRKVVAQTGWLDSGVHHGQLLTVLGLPV</sequence>
<dbReference type="Gene3D" id="1.10.260.40">
    <property type="entry name" value="lambda repressor-like DNA-binding domains"/>
    <property type="match status" value="1"/>
</dbReference>
<dbReference type="GO" id="GO:0003677">
    <property type="term" value="F:DNA binding"/>
    <property type="evidence" value="ECO:0007669"/>
    <property type="project" value="InterPro"/>
</dbReference>
<dbReference type="Proteomes" id="UP000432464">
    <property type="component" value="Unassembled WGS sequence"/>
</dbReference>
<dbReference type="Pfam" id="PF13560">
    <property type="entry name" value="HTH_31"/>
    <property type="match status" value="1"/>
</dbReference>
<dbReference type="InterPro" id="IPR010982">
    <property type="entry name" value="Lambda_DNA-bd_dom_sf"/>
</dbReference>
<organism evidence="2 3">
    <name type="scientific">Nocardia aurantiaca</name>
    <dbReference type="NCBI Taxonomy" id="2675850"/>
    <lineage>
        <taxon>Bacteria</taxon>
        <taxon>Bacillati</taxon>
        <taxon>Actinomycetota</taxon>
        <taxon>Actinomycetes</taxon>
        <taxon>Mycobacteriales</taxon>
        <taxon>Nocardiaceae</taxon>
        <taxon>Nocardia</taxon>
    </lineage>
</organism>
<dbReference type="RefSeq" id="WP_154787151.1">
    <property type="nucleotide sequence ID" value="NZ_WMBB01000003.1"/>
</dbReference>
<dbReference type="SUPFAM" id="SSF47413">
    <property type="entry name" value="lambda repressor-like DNA-binding domains"/>
    <property type="match status" value="1"/>
</dbReference>
<dbReference type="PROSITE" id="PS50943">
    <property type="entry name" value="HTH_CROC1"/>
    <property type="match status" value="1"/>
</dbReference>
<comment type="caution">
    <text evidence="2">The sequence shown here is derived from an EMBL/GenBank/DDBJ whole genome shotgun (WGS) entry which is preliminary data.</text>
</comment>
<dbReference type="AlphaFoldDB" id="A0A6I3KRY2"/>
<dbReference type="SMART" id="SM00530">
    <property type="entry name" value="HTH_XRE"/>
    <property type="match status" value="1"/>
</dbReference>
<dbReference type="Gene3D" id="3.30.450.180">
    <property type="match status" value="1"/>
</dbReference>
<proteinExistence type="predicted"/>
<feature type="domain" description="HTH cro/C1-type" evidence="1">
    <location>
        <begin position="23"/>
        <end position="77"/>
    </location>
</feature>
<dbReference type="CDD" id="cd00093">
    <property type="entry name" value="HTH_XRE"/>
    <property type="match status" value="1"/>
</dbReference>
<keyword evidence="3" id="KW-1185">Reference proteome</keyword>
<dbReference type="InterPro" id="IPR001387">
    <property type="entry name" value="Cro/C1-type_HTH"/>
</dbReference>